<feature type="domain" description="SEFIR" evidence="2">
    <location>
        <begin position="8"/>
        <end position="140"/>
    </location>
</feature>
<dbReference type="EMBL" id="JAJJML010000002">
    <property type="protein sequence ID" value="MCC9037041.1"/>
    <property type="molecule type" value="Genomic_DNA"/>
</dbReference>
<evidence type="ECO:0000313" key="5">
    <source>
        <dbReference type="Proteomes" id="UP001107960"/>
    </source>
</evidence>
<dbReference type="EMBL" id="JAJJML010000001">
    <property type="protein sequence ID" value="MCC9035019.1"/>
    <property type="molecule type" value="Genomic_DNA"/>
</dbReference>
<dbReference type="PROSITE" id="PS50104">
    <property type="entry name" value="TIR"/>
    <property type="match status" value="1"/>
</dbReference>
<evidence type="ECO:0000259" key="1">
    <source>
        <dbReference type="PROSITE" id="PS50104"/>
    </source>
</evidence>
<dbReference type="SUPFAM" id="SSF52200">
    <property type="entry name" value="Toll/Interleukin receptor TIR domain"/>
    <property type="match status" value="1"/>
</dbReference>
<sequence length="315" mass="36028">MLEKEQIPPVVFISYSHDTEEHKDWVLQIATRLRSNGIDVILDRWNLKLGSDLASFMERGLSKSTRIICICSENYVNKANDGKGGAGYEKRIISSEYINDQNTNWVIPIIRNNSSGKKVPTFLSGSIYINFEDPLQYEKNYEELLRDILDEPVIPIPPIGKNPFQTVKEFSQQRFIPAYEKYVSPATFGAVTFDYSNNNGKYTIGQGELMFEINFSKASNTSIHLYNDPPSIRTISRINDCLEIAEIIDARNYDTSSRARTIQLNQLALLQNKNGFFAAIKILSIKDDTRSDENDEVQFEYYIQTNGSPNFTQIR</sequence>
<dbReference type="GO" id="GO:0007165">
    <property type="term" value="P:signal transduction"/>
    <property type="evidence" value="ECO:0007669"/>
    <property type="project" value="InterPro"/>
</dbReference>
<dbReference type="InterPro" id="IPR035897">
    <property type="entry name" value="Toll_tir_struct_dom_sf"/>
</dbReference>
<dbReference type="AlphaFoldDB" id="A0A9Q3YTE4"/>
<name>A0A9Q3YTE4_9FLAO</name>
<dbReference type="RefSeq" id="WP_194716173.1">
    <property type="nucleotide sequence ID" value="NZ_JACXXP010000016.1"/>
</dbReference>
<dbReference type="InterPro" id="IPR000157">
    <property type="entry name" value="TIR_dom"/>
</dbReference>
<dbReference type="Gene3D" id="3.40.50.10140">
    <property type="entry name" value="Toll/interleukin-1 receptor homology (TIR) domain"/>
    <property type="match status" value="1"/>
</dbReference>
<reference evidence="4" key="1">
    <citation type="submission" date="2021-11" db="EMBL/GenBank/DDBJ databases">
        <title>Description of novel Chryseobacterium species.</title>
        <authorList>
            <person name="Saticioglu I.B."/>
            <person name="Ay H."/>
            <person name="Altun S."/>
            <person name="Duman M."/>
        </authorList>
    </citation>
    <scope>NUCLEOTIDE SEQUENCE</scope>
    <source>
        <strain evidence="4">C-39</strain>
    </source>
</reference>
<organism evidence="4 5">
    <name type="scientific">Chryseobacterium muglaense</name>
    <dbReference type="NCBI Taxonomy" id="2893752"/>
    <lineage>
        <taxon>Bacteria</taxon>
        <taxon>Pseudomonadati</taxon>
        <taxon>Bacteroidota</taxon>
        <taxon>Flavobacteriia</taxon>
        <taxon>Flavobacteriales</taxon>
        <taxon>Weeksellaceae</taxon>
        <taxon>Chryseobacterium group</taxon>
        <taxon>Chryseobacterium</taxon>
    </lineage>
</organism>
<keyword evidence="4" id="KW-0675">Receptor</keyword>
<evidence type="ECO:0000259" key="2">
    <source>
        <dbReference type="PROSITE" id="PS51534"/>
    </source>
</evidence>
<dbReference type="Pfam" id="PF13676">
    <property type="entry name" value="TIR_2"/>
    <property type="match status" value="1"/>
</dbReference>
<evidence type="ECO:0000313" key="3">
    <source>
        <dbReference type="EMBL" id="MCC9035019.1"/>
    </source>
</evidence>
<gene>
    <name evidence="3" type="ORF">LNP80_12260</name>
    <name evidence="4" type="ORF">LNP80_22785</name>
</gene>
<protein>
    <submittedName>
        <fullName evidence="4">Toll/interleukin-1 receptor domain-containing protein</fullName>
    </submittedName>
</protein>
<evidence type="ECO:0000313" key="4">
    <source>
        <dbReference type="EMBL" id="MCC9037041.1"/>
    </source>
</evidence>
<feature type="domain" description="TIR" evidence="1">
    <location>
        <begin position="7"/>
        <end position="148"/>
    </location>
</feature>
<dbReference type="PROSITE" id="PS51534">
    <property type="entry name" value="SEFIR"/>
    <property type="match status" value="1"/>
</dbReference>
<proteinExistence type="predicted"/>
<dbReference type="Proteomes" id="UP001107960">
    <property type="component" value="Unassembled WGS sequence"/>
</dbReference>
<dbReference type="InterPro" id="IPR013568">
    <property type="entry name" value="SEFIR_dom"/>
</dbReference>
<accession>A0A9Q3YTE4</accession>
<comment type="caution">
    <text evidence="4">The sequence shown here is derived from an EMBL/GenBank/DDBJ whole genome shotgun (WGS) entry which is preliminary data.</text>
</comment>